<evidence type="ECO:0000313" key="2">
    <source>
        <dbReference type="Proteomes" id="UP001221898"/>
    </source>
</evidence>
<organism evidence="1 2">
    <name type="scientific">Aldrovandia affinis</name>
    <dbReference type="NCBI Taxonomy" id="143900"/>
    <lineage>
        <taxon>Eukaryota</taxon>
        <taxon>Metazoa</taxon>
        <taxon>Chordata</taxon>
        <taxon>Craniata</taxon>
        <taxon>Vertebrata</taxon>
        <taxon>Euteleostomi</taxon>
        <taxon>Actinopterygii</taxon>
        <taxon>Neopterygii</taxon>
        <taxon>Teleostei</taxon>
        <taxon>Notacanthiformes</taxon>
        <taxon>Halosauridae</taxon>
        <taxon>Aldrovandia</taxon>
    </lineage>
</organism>
<reference evidence="1" key="1">
    <citation type="journal article" date="2023" name="Science">
        <title>Genome structures resolve the early diversification of teleost fishes.</title>
        <authorList>
            <person name="Parey E."/>
            <person name="Louis A."/>
            <person name="Montfort J."/>
            <person name="Bouchez O."/>
            <person name="Roques C."/>
            <person name="Iampietro C."/>
            <person name="Lluch J."/>
            <person name="Castinel A."/>
            <person name="Donnadieu C."/>
            <person name="Desvignes T."/>
            <person name="Floi Bucao C."/>
            <person name="Jouanno E."/>
            <person name="Wen M."/>
            <person name="Mejri S."/>
            <person name="Dirks R."/>
            <person name="Jansen H."/>
            <person name="Henkel C."/>
            <person name="Chen W.J."/>
            <person name="Zahm M."/>
            <person name="Cabau C."/>
            <person name="Klopp C."/>
            <person name="Thompson A.W."/>
            <person name="Robinson-Rechavi M."/>
            <person name="Braasch I."/>
            <person name="Lecointre G."/>
            <person name="Bobe J."/>
            <person name="Postlethwait J.H."/>
            <person name="Berthelot C."/>
            <person name="Roest Crollius H."/>
            <person name="Guiguen Y."/>
        </authorList>
    </citation>
    <scope>NUCLEOTIDE SEQUENCE</scope>
    <source>
        <strain evidence="1">NC1722</strain>
    </source>
</reference>
<name>A0AAD7X188_9TELE</name>
<evidence type="ECO:0000313" key="1">
    <source>
        <dbReference type="EMBL" id="KAJ8416443.1"/>
    </source>
</evidence>
<dbReference type="Proteomes" id="UP001221898">
    <property type="component" value="Unassembled WGS sequence"/>
</dbReference>
<protein>
    <submittedName>
        <fullName evidence="1">Uncharacterized protein</fullName>
    </submittedName>
</protein>
<comment type="caution">
    <text evidence="1">The sequence shown here is derived from an EMBL/GenBank/DDBJ whole genome shotgun (WGS) entry which is preliminary data.</text>
</comment>
<gene>
    <name evidence="1" type="ORF">AAFF_G00357310</name>
</gene>
<keyword evidence="2" id="KW-1185">Reference proteome</keyword>
<accession>A0AAD7X188</accession>
<dbReference type="AlphaFoldDB" id="A0AAD7X188"/>
<dbReference type="EMBL" id="JAINUG010000006">
    <property type="protein sequence ID" value="KAJ8416443.1"/>
    <property type="molecule type" value="Genomic_DNA"/>
</dbReference>
<sequence>MCHDSCQSQCMLKARKRVSFGACVWNKKAQLFLTRKKKDKTPLDFQRDFDLNAFFPRLLKPSYWVCSK</sequence>
<proteinExistence type="predicted"/>